<dbReference type="Proteomes" id="UP001432027">
    <property type="component" value="Unassembled WGS sequence"/>
</dbReference>
<feature type="compositionally biased region" description="Basic and acidic residues" evidence="1">
    <location>
        <begin position="575"/>
        <end position="585"/>
    </location>
</feature>
<dbReference type="InterPro" id="IPR035445">
    <property type="entry name" value="GYF-like_dom_sf"/>
</dbReference>
<proteinExistence type="predicted"/>
<feature type="compositionally biased region" description="Basic and acidic residues" evidence="1">
    <location>
        <begin position="326"/>
        <end position="336"/>
    </location>
</feature>
<feature type="region of interest" description="Disordered" evidence="1">
    <location>
        <begin position="1"/>
        <end position="34"/>
    </location>
</feature>
<dbReference type="EMBL" id="BTSX01000002">
    <property type="protein sequence ID" value="GMS85023.1"/>
    <property type="molecule type" value="Genomic_DNA"/>
</dbReference>
<organism evidence="3 4">
    <name type="scientific">Pristionchus entomophagus</name>
    <dbReference type="NCBI Taxonomy" id="358040"/>
    <lineage>
        <taxon>Eukaryota</taxon>
        <taxon>Metazoa</taxon>
        <taxon>Ecdysozoa</taxon>
        <taxon>Nematoda</taxon>
        <taxon>Chromadorea</taxon>
        <taxon>Rhabditida</taxon>
        <taxon>Rhabditina</taxon>
        <taxon>Diplogasteromorpha</taxon>
        <taxon>Diplogasteroidea</taxon>
        <taxon>Neodiplogasteridae</taxon>
        <taxon>Pristionchus</taxon>
    </lineage>
</organism>
<accession>A0AAV5SPG2</accession>
<evidence type="ECO:0000313" key="4">
    <source>
        <dbReference type="Proteomes" id="UP001432027"/>
    </source>
</evidence>
<feature type="region of interest" description="Disordered" evidence="1">
    <location>
        <begin position="575"/>
        <end position="598"/>
    </location>
</feature>
<dbReference type="PROSITE" id="PS50829">
    <property type="entry name" value="GYF"/>
    <property type="match status" value="1"/>
</dbReference>
<evidence type="ECO:0000259" key="2">
    <source>
        <dbReference type="PROSITE" id="PS50829"/>
    </source>
</evidence>
<feature type="compositionally biased region" description="Polar residues" evidence="1">
    <location>
        <begin position="337"/>
        <end position="346"/>
    </location>
</feature>
<dbReference type="SUPFAM" id="SSF55277">
    <property type="entry name" value="GYF domain"/>
    <property type="match status" value="1"/>
</dbReference>
<name>A0AAV5SPG2_9BILA</name>
<dbReference type="Pfam" id="PF02213">
    <property type="entry name" value="GYF"/>
    <property type="match status" value="1"/>
</dbReference>
<dbReference type="AlphaFoldDB" id="A0AAV5SPG2"/>
<gene>
    <name evidence="3" type="ORF">PENTCL1PPCAC_7198</name>
</gene>
<feature type="domain" description="GYF" evidence="2">
    <location>
        <begin position="41"/>
        <end position="93"/>
    </location>
</feature>
<dbReference type="InterPro" id="IPR003169">
    <property type="entry name" value="GYF"/>
</dbReference>
<evidence type="ECO:0000256" key="1">
    <source>
        <dbReference type="SAM" id="MobiDB-lite"/>
    </source>
</evidence>
<keyword evidence="4" id="KW-1185">Reference proteome</keyword>
<comment type="caution">
    <text evidence="3">The sequence shown here is derived from an EMBL/GenBank/DDBJ whole genome shotgun (WGS) entry which is preliminary data.</text>
</comment>
<feature type="compositionally biased region" description="Polar residues" evidence="1">
    <location>
        <begin position="21"/>
        <end position="34"/>
    </location>
</feature>
<evidence type="ECO:0000313" key="3">
    <source>
        <dbReference type="EMBL" id="GMS85023.1"/>
    </source>
</evidence>
<protein>
    <recommendedName>
        <fullName evidence="2">GYF domain-containing protein</fullName>
    </recommendedName>
</protein>
<sequence length="598" mass="67576">MIHRSPETTTFAEESPFPRKFSSSLSRQNSNGASSNGYYQEEFIYYRPPDQEYFEGPFAELQVQYWYKEGYFYNGLEFKFSKDGPIETLDSLKARNGRECPFQEGIKSGGKERMVQTLMMRVGDLASDLEKMKEERNTQLISHDIERKALKNRVTNLMEKDTRNEQYRRETDQRLNDMQAEIERLRVSCGPAPPLTVVSVESGVEAATEEGEMTVGYRGPLSEMTAMDFSHEEDLMEVRKELVRLQNSIQSLDRFTFKLSHKVEKLKCKYKVVDIIGEGLNNKDGVFDRLSYLEQSMEEIQTVVGSMEKTVIGSTCSSYNEVVLPEERSNGTDQHSDGSITESWYSPNEKLPSSESNLTLTSTTFEAASESIAAVVSGVWPGVEKMVDVVEDQKDNWESIEDEECANAALNGEAEKREMETPPTDEDTVEIVAGDVDKENQETKLEGSADHLALLGNGLGMFLHSSESENENIAVDADIDRLLTAIKGAKMLQIAESLKHHFVKAMICDVCSTGEKKTELRNAIEYFEHLNRAHFKKCGGADKTLVNQFAILLEQFKAAVPVPIALAKRQYAEREKNKPWLKREGTGSPTRKIPKKKK</sequence>
<feature type="region of interest" description="Disordered" evidence="1">
    <location>
        <begin position="326"/>
        <end position="356"/>
    </location>
</feature>
<reference evidence="3" key="1">
    <citation type="submission" date="2023-10" db="EMBL/GenBank/DDBJ databases">
        <title>Genome assembly of Pristionchus species.</title>
        <authorList>
            <person name="Yoshida K."/>
            <person name="Sommer R.J."/>
        </authorList>
    </citation>
    <scope>NUCLEOTIDE SEQUENCE</scope>
    <source>
        <strain evidence="3">RS0144</strain>
    </source>
</reference>